<dbReference type="InterPro" id="IPR018060">
    <property type="entry name" value="HTH_AraC"/>
</dbReference>
<dbReference type="InterPro" id="IPR011051">
    <property type="entry name" value="RmlC_Cupin_sf"/>
</dbReference>
<dbReference type="InterPro" id="IPR009057">
    <property type="entry name" value="Homeodomain-like_sf"/>
</dbReference>
<dbReference type="Pfam" id="PF07883">
    <property type="entry name" value="Cupin_2"/>
    <property type="match status" value="1"/>
</dbReference>
<keyword evidence="1" id="KW-0805">Transcription regulation</keyword>
<evidence type="ECO:0000256" key="1">
    <source>
        <dbReference type="ARBA" id="ARBA00023015"/>
    </source>
</evidence>
<evidence type="ECO:0000256" key="4">
    <source>
        <dbReference type="SAM" id="MobiDB-lite"/>
    </source>
</evidence>
<keyword evidence="3" id="KW-0804">Transcription</keyword>
<dbReference type="PRINTS" id="PR00032">
    <property type="entry name" value="HTHARAC"/>
</dbReference>
<dbReference type="Proteomes" id="UP000184080">
    <property type="component" value="Unassembled WGS sequence"/>
</dbReference>
<dbReference type="Pfam" id="PF12833">
    <property type="entry name" value="HTH_18"/>
    <property type="match status" value="1"/>
</dbReference>
<dbReference type="RefSeq" id="WP_073006528.1">
    <property type="nucleotide sequence ID" value="NZ_FQZO01000003.1"/>
</dbReference>
<evidence type="ECO:0000259" key="5">
    <source>
        <dbReference type="PROSITE" id="PS01124"/>
    </source>
</evidence>
<proteinExistence type="predicted"/>
<protein>
    <submittedName>
        <fullName evidence="6">AraC-type DNA-binding protein</fullName>
    </submittedName>
</protein>
<dbReference type="STRING" id="1121298.SAMN05444401_2249"/>
<sequence length="319" mass="37159">MQLNDTNNYKLLPLKELIRIDKIVTIHYFEFEKNYCFSGEVHEFWEFLYVDKGEVEILAGDKGYKLQHGDIVFHPPNEFHSVKANGITAPNIMVVSFTCNNKSMSYFKNNKILSLSNFQIEILGKLFWEGQNTFETNLNSGYKELVKKENSDMFASEQLIKLYLELFLIDIIRSNTQNENCSRIDNVVKENMENNIVNEIISFMEKNLYNNLTFDLICENFFIGKTHLKTIFKKTTNESVMAYFQQMKISEAKKLIRESHYNFSQIASKLGYESIHYFSRCFKKSTGMTPSEYATSIKSRIRDDTSSEGSKTSKSTIKI</sequence>
<feature type="domain" description="HTH araC/xylS-type" evidence="5">
    <location>
        <begin position="198"/>
        <end position="296"/>
    </location>
</feature>
<dbReference type="OrthoDB" id="249627at2"/>
<dbReference type="SMART" id="SM00342">
    <property type="entry name" value="HTH_ARAC"/>
    <property type="match status" value="1"/>
</dbReference>
<reference evidence="6 7" key="1">
    <citation type="submission" date="2016-11" db="EMBL/GenBank/DDBJ databases">
        <authorList>
            <person name="Jaros S."/>
            <person name="Januszkiewicz K."/>
            <person name="Wedrychowicz H."/>
        </authorList>
    </citation>
    <scope>NUCLEOTIDE SEQUENCE [LARGE SCALE GENOMIC DNA]</scope>
    <source>
        <strain evidence="6 7">DSM 21864</strain>
    </source>
</reference>
<dbReference type="GO" id="GO:0043565">
    <property type="term" value="F:sequence-specific DNA binding"/>
    <property type="evidence" value="ECO:0007669"/>
    <property type="project" value="InterPro"/>
</dbReference>
<dbReference type="PANTHER" id="PTHR43280:SF2">
    <property type="entry name" value="HTH-TYPE TRANSCRIPTIONAL REGULATOR EXSA"/>
    <property type="match status" value="1"/>
</dbReference>
<keyword evidence="2 6" id="KW-0238">DNA-binding</keyword>
<feature type="compositionally biased region" description="Low complexity" evidence="4">
    <location>
        <begin position="307"/>
        <end position="319"/>
    </location>
</feature>
<organism evidence="6 7">
    <name type="scientific">Clostridium amylolyticum</name>
    <dbReference type="NCBI Taxonomy" id="1121298"/>
    <lineage>
        <taxon>Bacteria</taxon>
        <taxon>Bacillati</taxon>
        <taxon>Bacillota</taxon>
        <taxon>Clostridia</taxon>
        <taxon>Eubacteriales</taxon>
        <taxon>Clostridiaceae</taxon>
        <taxon>Clostridium</taxon>
    </lineage>
</organism>
<dbReference type="PANTHER" id="PTHR43280">
    <property type="entry name" value="ARAC-FAMILY TRANSCRIPTIONAL REGULATOR"/>
    <property type="match status" value="1"/>
</dbReference>
<dbReference type="GO" id="GO:0003700">
    <property type="term" value="F:DNA-binding transcription factor activity"/>
    <property type="evidence" value="ECO:0007669"/>
    <property type="project" value="InterPro"/>
</dbReference>
<accession>A0A1M6GUJ7</accession>
<dbReference type="InterPro" id="IPR014710">
    <property type="entry name" value="RmlC-like_jellyroll"/>
</dbReference>
<dbReference type="InterPro" id="IPR018062">
    <property type="entry name" value="HTH_AraC-typ_CS"/>
</dbReference>
<dbReference type="InterPro" id="IPR020449">
    <property type="entry name" value="Tscrpt_reg_AraC-type_HTH"/>
</dbReference>
<dbReference type="EMBL" id="FQZO01000003">
    <property type="protein sequence ID" value="SHJ13574.1"/>
    <property type="molecule type" value="Genomic_DNA"/>
</dbReference>
<evidence type="ECO:0000313" key="6">
    <source>
        <dbReference type="EMBL" id="SHJ13574.1"/>
    </source>
</evidence>
<dbReference type="SUPFAM" id="SSF51182">
    <property type="entry name" value="RmlC-like cupins"/>
    <property type="match status" value="1"/>
</dbReference>
<keyword evidence="7" id="KW-1185">Reference proteome</keyword>
<evidence type="ECO:0000313" key="7">
    <source>
        <dbReference type="Proteomes" id="UP000184080"/>
    </source>
</evidence>
<evidence type="ECO:0000256" key="3">
    <source>
        <dbReference type="ARBA" id="ARBA00023163"/>
    </source>
</evidence>
<gene>
    <name evidence="6" type="ORF">SAMN05444401_2249</name>
</gene>
<dbReference type="InterPro" id="IPR013096">
    <property type="entry name" value="Cupin_2"/>
</dbReference>
<dbReference type="PROSITE" id="PS00041">
    <property type="entry name" value="HTH_ARAC_FAMILY_1"/>
    <property type="match status" value="1"/>
</dbReference>
<evidence type="ECO:0000256" key="2">
    <source>
        <dbReference type="ARBA" id="ARBA00023125"/>
    </source>
</evidence>
<dbReference type="Gene3D" id="1.10.10.60">
    <property type="entry name" value="Homeodomain-like"/>
    <property type="match status" value="2"/>
</dbReference>
<dbReference type="SUPFAM" id="SSF46689">
    <property type="entry name" value="Homeodomain-like"/>
    <property type="match status" value="1"/>
</dbReference>
<dbReference type="Gene3D" id="2.60.120.10">
    <property type="entry name" value="Jelly Rolls"/>
    <property type="match status" value="1"/>
</dbReference>
<name>A0A1M6GUJ7_9CLOT</name>
<feature type="region of interest" description="Disordered" evidence="4">
    <location>
        <begin position="299"/>
        <end position="319"/>
    </location>
</feature>
<dbReference type="PROSITE" id="PS01124">
    <property type="entry name" value="HTH_ARAC_FAMILY_2"/>
    <property type="match status" value="1"/>
</dbReference>
<dbReference type="AlphaFoldDB" id="A0A1M6GUJ7"/>